<feature type="chain" id="PRO_5046814011" evidence="1">
    <location>
        <begin position="23"/>
        <end position="95"/>
    </location>
</feature>
<evidence type="ECO:0000313" key="3">
    <source>
        <dbReference type="Proteomes" id="UP001156905"/>
    </source>
</evidence>
<proteinExistence type="predicted"/>
<feature type="signal peptide" evidence="1">
    <location>
        <begin position="1"/>
        <end position="22"/>
    </location>
</feature>
<dbReference type="EMBL" id="BSOW01000002">
    <property type="protein sequence ID" value="GLR83857.1"/>
    <property type="molecule type" value="Genomic_DNA"/>
</dbReference>
<keyword evidence="1" id="KW-0732">Signal</keyword>
<reference evidence="3" key="1">
    <citation type="journal article" date="2019" name="Int. J. Syst. Evol. Microbiol.">
        <title>The Global Catalogue of Microorganisms (GCM) 10K type strain sequencing project: providing services to taxonomists for standard genome sequencing and annotation.</title>
        <authorList>
            <consortium name="The Broad Institute Genomics Platform"/>
            <consortium name="The Broad Institute Genome Sequencing Center for Infectious Disease"/>
            <person name="Wu L."/>
            <person name="Ma J."/>
        </authorList>
    </citation>
    <scope>NUCLEOTIDE SEQUENCE [LARGE SCALE GENOMIC DNA]</scope>
    <source>
        <strain evidence="3">NBRC 102520</strain>
    </source>
</reference>
<keyword evidence="3" id="KW-1185">Reference proteome</keyword>
<name>A0ABQ6ANM3_9BRAD</name>
<comment type="caution">
    <text evidence="2">The sequence shown here is derived from an EMBL/GenBank/DDBJ whole genome shotgun (WGS) entry which is preliminary data.</text>
</comment>
<evidence type="ECO:0000313" key="2">
    <source>
        <dbReference type="EMBL" id="GLR83857.1"/>
    </source>
</evidence>
<accession>A0ABQ6ANM3</accession>
<dbReference type="Proteomes" id="UP001156905">
    <property type="component" value="Unassembled WGS sequence"/>
</dbReference>
<organism evidence="2 3">
    <name type="scientific">Bradyrhizobium iriomotense</name>
    <dbReference type="NCBI Taxonomy" id="441950"/>
    <lineage>
        <taxon>Bacteria</taxon>
        <taxon>Pseudomonadati</taxon>
        <taxon>Pseudomonadota</taxon>
        <taxon>Alphaproteobacteria</taxon>
        <taxon>Hyphomicrobiales</taxon>
        <taxon>Nitrobacteraceae</taxon>
        <taxon>Bradyrhizobium</taxon>
    </lineage>
</organism>
<evidence type="ECO:0000256" key="1">
    <source>
        <dbReference type="SAM" id="SignalP"/>
    </source>
</evidence>
<sequence>MRKMFLMVTIVPAMAVGFSAGAAELPSFELMGFPITGHQVAVMGASGVEERSPAPTLESAGMPASPHQIVVLTPRQSMIAQQKAPKLTTVGYSPR</sequence>
<protein>
    <submittedName>
        <fullName evidence="2">Uncharacterized protein</fullName>
    </submittedName>
</protein>
<gene>
    <name evidence="2" type="ORF">GCM10007857_05670</name>
</gene>